<accession>A0A0N4ZRU8</accession>
<reference evidence="2" key="1">
    <citation type="submission" date="2017-02" db="UniProtKB">
        <authorList>
            <consortium name="WormBaseParasite"/>
        </authorList>
    </citation>
    <scope>IDENTIFICATION</scope>
</reference>
<sequence>MNEYKESLNRIDANKRKRVFDCLRNYHTSEKFSYKDLIENVSTIVLPNEPLIVVGMSLYAKNDDKEKILEECVKKEILEK</sequence>
<evidence type="ECO:0000313" key="1">
    <source>
        <dbReference type="Proteomes" id="UP000038045"/>
    </source>
</evidence>
<evidence type="ECO:0000313" key="2">
    <source>
        <dbReference type="WBParaSite" id="PTRK_0001123100.1"/>
    </source>
</evidence>
<name>A0A0N4ZRU8_PARTI</name>
<organism evidence="1 2">
    <name type="scientific">Parastrongyloides trichosuri</name>
    <name type="common">Possum-specific nematode worm</name>
    <dbReference type="NCBI Taxonomy" id="131310"/>
    <lineage>
        <taxon>Eukaryota</taxon>
        <taxon>Metazoa</taxon>
        <taxon>Ecdysozoa</taxon>
        <taxon>Nematoda</taxon>
        <taxon>Chromadorea</taxon>
        <taxon>Rhabditida</taxon>
        <taxon>Tylenchina</taxon>
        <taxon>Panagrolaimomorpha</taxon>
        <taxon>Strongyloidoidea</taxon>
        <taxon>Strongyloididae</taxon>
        <taxon>Parastrongyloides</taxon>
    </lineage>
</organism>
<protein>
    <submittedName>
        <fullName evidence="2">DNA alkylation repair protein</fullName>
    </submittedName>
</protein>
<keyword evidence="1" id="KW-1185">Reference proteome</keyword>
<dbReference type="Proteomes" id="UP000038045">
    <property type="component" value="Unplaced"/>
</dbReference>
<proteinExistence type="predicted"/>
<dbReference type="WBParaSite" id="PTRK_0001123100.1">
    <property type="protein sequence ID" value="PTRK_0001123100.1"/>
    <property type="gene ID" value="PTRK_0001123100"/>
</dbReference>
<dbReference type="AlphaFoldDB" id="A0A0N4ZRU8"/>